<keyword evidence="8" id="KW-0175">Coiled coil</keyword>
<evidence type="ECO:0000256" key="8">
    <source>
        <dbReference type="SAM" id="Coils"/>
    </source>
</evidence>
<feature type="transmembrane region" description="Helical" evidence="9">
    <location>
        <begin position="275"/>
        <end position="299"/>
    </location>
</feature>
<dbReference type="EC" id="2.7.7.65" evidence="2"/>
<evidence type="ECO:0000256" key="4">
    <source>
        <dbReference type="ARBA" id="ARBA00022692"/>
    </source>
</evidence>
<dbReference type="Gene3D" id="3.30.70.270">
    <property type="match status" value="1"/>
</dbReference>
<dbReference type="InterPro" id="IPR029787">
    <property type="entry name" value="Nucleotide_cyclase"/>
</dbReference>
<dbReference type="InterPro" id="IPR007895">
    <property type="entry name" value="MASE1"/>
</dbReference>
<dbReference type="PROSITE" id="PS50887">
    <property type="entry name" value="GGDEF"/>
    <property type="match status" value="1"/>
</dbReference>
<dbReference type="RefSeq" id="WP_289829057.1">
    <property type="nucleotide sequence ID" value="NZ_JAUEDK010000007.1"/>
</dbReference>
<dbReference type="Proteomes" id="UP001168540">
    <property type="component" value="Unassembled WGS sequence"/>
</dbReference>
<name>A0ABT7XL35_9NEIS</name>
<evidence type="ECO:0000256" key="1">
    <source>
        <dbReference type="ARBA" id="ARBA00004651"/>
    </source>
</evidence>
<feature type="transmembrane region" description="Helical" evidence="9">
    <location>
        <begin position="20"/>
        <end position="37"/>
    </location>
</feature>
<evidence type="ECO:0000259" key="10">
    <source>
        <dbReference type="PROSITE" id="PS50113"/>
    </source>
</evidence>
<sequence>MNVWVSRLKGFARLHLDVPVTALLYALVGGATTLLFPTQGLLPAPLWPPSALALVLFIWRSGRGLPGVWLGACWVTFQLGGMPGPAAMLVGTMAALGPWIGARLLRQLHRAPLRLSRQRDVWPFLWCGTALPSLIAAVGGTAALSLSGGDDALSLATHFLRWWLSDAGGILLFAPLALLVLEAYERPGFWGQWRFLERMVLTCCTLGVAAMLFWVVHGDGGQLAVLSFLLMLPMIWTVARFPLWQSHLLSTLVALVALVGTVHGGGVFYIDSIRQALLCTGTLVMVQSVALLVVGSLVAEREESELFLRDANQHLEDKVRARTRELSESEARFKLVADAAPFPMVMNQLSDGQVVYANPRAEALFHYQLLPGAPLYVQAFYADETERDQISGILRNQGTILDREVELIDGYGRRFWAWLSCTVIKSNGVLCVLTGINDISERKRLESSLKAANDALRQQVSEIEELQHGLREQAVRDPLTGLFNRRYLDSSLSNTLSHLLAQQRPVGLIMLDVDHFKQINDNHGHLTGDMVLATLGQYLRAHFRSDDIVCRYGGEEFVVVLPGASMEVSYAKAERLRQGVAELVIPSANGMLAVTLSLGVACAPQHGTDTKRLLDAADAALYAAKSHGRNRVYRASIDRLAPGEVALRRSAQV</sequence>
<feature type="transmembrane region" description="Helical" evidence="9">
    <location>
        <begin position="82"/>
        <end position="100"/>
    </location>
</feature>
<keyword evidence="5 9" id="KW-1133">Transmembrane helix</keyword>
<evidence type="ECO:0000256" key="9">
    <source>
        <dbReference type="SAM" id="Phobius"/>
    </source>
</evidence>
<evidence type="ECO:0000256" key="6">
    <source>
        <dbReference type="ARBA" id="ARBA00023136"/>
    </source>
</evidence>
<evidence type="ECO:0000313" key="12">
    <source>
        <dbReference type="EMBL" id="MDN0074486.1"/>
    </source>
</evidence>
<dbReference type="PANTHER" id="PTHR45138">
    <property type="entry name" value="REGULATORY COMPONENTS OF SENSORY TRANSDUCTION SYSTEM"/>
    <property type="match status" value="1"/>
</dbReference>
<keyword evidence="12" id="KW-0548">Nucleotidyltransferase</keyword>
<feature type="transmembrane region" description="Helical" evidence="9">
    <location>
        <begin position="196"/>
        <end position="216"/>
    </location>
</feature>
<feature type="transmembrane region" description="Helical" evidence="9">
    <location>
        <begin position="162"/>
        <end position="184"/>
    </location>
</feature>
<dbReference type="InterPro" id="IPR000700">
    <property type="entry name" value="PAS-assoc_C"/>
</dbReference>
<dbReference type="SMART" id="SM00267">
    <property type="entry name" value="GGDEF"/>
    <property type="match status" value="1"/>
</dbReference>
<dbReference type="PROSITE" id="PS50113">
    <property type="entry name" value="PAC"/>
    <property type="match status" value="1"/>
</dbReference>
<feature type="transmembrane region" description="Helical" evidence="9">
    <location>
        <begin position="121"/>
        <end position="142"/>
    </location>
</feature>
<evidence type="ECO:0000259" key="11">
    <source>
        <dbReference type="PROSITE" id="PS50887"/>
    </source>
</evidence>
<comment type="catalytic activity">
    <reaction evidence="7">
        <text>2 GTP = 3',3'-c-di-GMP + 2 diphosphate</text>
        <dbReference type="Rhea" id="RHEA:24898"/>
        <dbReference type="ChEBI" id="CHEBI:33019"/>
        <dbReference type="ChEBI" id="CHEBI:37565"/>
        <dbReference type="ChEBI" id="CHEBI:58805"/>
        <dbReference type="EC" id="2.7.7.65"/>
    </reaction>
</comment>
<keyword evidence="12" id="KW-0808">Transferase</keyword>
<comment type="subcellular location">
    <subcellularLocation>
        <location evidence="1">Cell membrane</location>
        <topology evidence="1">Multi-pass membrane protein</topology>
    </subcellularLocation>
</comment>
<gene>
    <name evidence="12" type="ORF">QU481_06195</name>
</gene>
<dbReference type="SUPFAM" id="SSF55785">
    <property type="entry name" value="PYP-like sensor domain (PAS domain)"/>
    <property type="match status" value="1"/>
</dbReference>
<feature type="domain" description="PAC" evidence="10">
    <location>
        <begin position="401"/>
        <end position="451"/>
    </location>
</feature>
<dbReference type="NCBIfam" id="TIGR00229">
    <property type="entry name" value="sensory_box"/>
    <property type="match status" value="1"/>
</dbReference>
<evidence type="ECO:0000256" key="7">
    <source>
        <dbReference type="ARBA" id="ARBA00034247"/>
    </source>
</evidence>
<evidence type="ECO:0000256" key="3">
    <source>
        <dbReference type="ARBA" id="ARBA00022475"/>
    </source>
</evidence>
<dbReference type="Pfam" id="PF13188">
    <property type="entry name" value="PAS_8"/>
    <property type="match status" value="1"/>
</dbReference>
<dbReference type="InterPro" id="IPR050469">
    <property type="entry name" value="Diguanylate_Cyclase"/>
</dbReference>
<feature type="transmembrane region" description="Helical" evidence="9">
    <location>
        <begin position="248"/>
        <end position="269"/>
    </location>
</feature>
<dbReference type="CDD" id="cd01949">
    <property type="entry name" value="GGDEF"/>
    <property type="match status" value="1"/>
</dbReference>
<dbReference type="InterPro" id="IPR000014">
    <property type="entry name" value="PAS"/>
</dbReference>
<keyword evidence="6 9" id="KW-0472">Membrane</keyword>
<dbReference type="Gene3D" id="3.30.450.20">
    <property type="entry name" value="PAS domain"/>
    <property type="match status" value="1"/>
</dbReference>
<feature type="coiled-coil region" evidence="8">
    <location>
        <begin position="442"/>
        <end position="473"/>
    </location>
</feature>
<dbReference type="PANTHER" id="PTHR45138:SF9">
    <property type="entry name" value="DIGUANYLATE CYCLASE DGCM-RELATED"/>
    <property type="match status" value="1"/>
</dbReference>
<evidence type="ECO:0000313" key="13">
    <source>
        <dbReference type="Proteomes" id="UP001168540"/>
    </source>
</evidence>
<accession>A0ABT7XL35</accession>
<dbReference type="GO" id="GO:0052621">
    <property type="term" value="F:diguanylate cyclase activity"/>
    <property type="evidence" value="ECO:0007669"/>
    <property type="project" value="UniProtKB-EC"/>
</dbReference>
<keyword evidence="3" id="KW-1003">Cell membrane</keyword>
<evidence type="ECO:0000256" key="5">
    <source>
        <dbReference type="ARBA" id="ARBA00022989"/>
    </source>
</evidence>
<organism evidence="12 13">
    <name type="scientific">Crenobacter oryzisoli</name>
    <dbReference type="NCBI Taxonomy" id="3056844"/>
    <lineage>
        <taxon>Bacteria</taxon>
        <taxon>Pseudomonadati</taxon>
        <taxon>Pseudomonadota</taxon>
        <taxon>Betaproteobacteria</taxon>
        <taxon>Neisseriales</taxon>
        <taxon>Neisseriaceae</taxon>
        <taxon>Crenobacter</taxon>
    </lineage>
</organism>
<dbReference type="SUPFAM" id="SSF55073">
    <property type="entry name" value="Nucleotide cyclase"/>
    <property type="match status" value="1"/>
</dbReference>
<reference evidence="12" key="1">
    <citation type="submission" date="2023-06" db="EMBL/GenBank/DDBJ databases">
        <authorList>
            <person name="Zhang S."/>
        </authorList>
    </citation>
    <scope>NUCLEOTIDE SEQUENCE</scope>
    <source>
        <strain evidence="12">SG2303</strain>
    </source>
</reference>
<feature type="domain" description="GGDEF" evidence="11">
    <location>
        <begin position="504"/>
        <end position="637"/>
    </location>
</feature>
<evidence type="ECO:0000256" key="2">
    <source>
        <dbReference type="ARBA" id="ARBA00012528"/>
    </source>
</evidence>
<dbReference type="InterPro" id="IPR035965">
    <property type="entry name" value="PAS-like_dom_sf"/>
</dbReference>
<protein>
    <recommendedName>
        <fullName evidence="2">diguanylate cyclase</fullName>
        <ecNumber evidence="2">2.7.7.65</ecNumber>
    </recommendedName>
</protein>
<comment type="caution">
    <text evidence="12">The sequence shown here is derived from an EMBL/GenBank/DDBJ whole genome shotgun (WGS) entry which is preliminary data.</text>
</comment>
<dbReference type="InterPro" id="IPR000160">
    <property type="entry name" value="GGDEF_dom"/>
</dbReference>
<keyword evidence="4 9" id="KW-0812">Transmembrane</keyword>
<proteinExistence type="predicted"/>
<dbReference type="Pfam" id="PF05231">
    <property type="entry name" value="MASE1"/>
    <property type="match status" value="1"/>
</dbReference>
<dbReference type="NCBIfam" id="TIGR00254">
    <property type="entry name" value="GGDEF"/>
    <property type="match status" value="1"/>
</dbReference>
<dbReference type="InterPro" id="IPR043128">
    <property type="entry name" value="Rev_trsase/Diguanyl_cyclase"/>
</dbReference>
<dbReference type="CDD" id="cd00130">
    <property type="entry name" value="PAS"/>
    <property type="match status" value="1"/>
</dbReference>
<dbReference type="Pfam" id="PF00990">
    <property type="entry name" value="GGDEF"/>
    <property type="match status" value="1"/>
</dbReference>
<dbReference type="EMBL" id="JAUEDK010000007">
    <property type="protein sequence ID" value="MDN0074486.1"/>
    <property type="molecule type" value="Genomic_DNA"/>
</dbReference>
<keyword evidence="13" id="KW-1185">Reference proteome</keyword>